<evidence type="ECO:0000256" key="1">
    <source>
        <dbReference type="SAM" id="Phobius"/>
    </source>
</evidence>
<name>A0ABQ9AK95_9ROSI</name>
<evidence type="ECO:0000313" key="4">
    <source>
        <dbReference type="Proteomes" id="UP001141253"/>
    </source>
</evidence>
<keyword evidence="4" id="KW-1185">Reference proteome</keyword>
<evidence type="ECO:0008006" key="5">
    <source>
        <dbReference type="Google" id="ProtNLM"/>
    </source>
</evidence>
<feature type="transmembrane region" description="Helical" evidence="1">
    <location>
        <begin position="6"/>
        <end position="25"/>
    </location>
</feature>
<dbReference type="Proteomes" id="UP001141253">
    <property type="component" value="Chromosome 15W"/>
</dbReference>
<feature type="signal peptide" evidence="2">
    <location>
        <begin position="1"/>
        <end position="17"/>
    </location>
</feature>
<accession>A0ABQ9AK95</accession>
<gene>
    <name evidence="3" type="ORF">OIU77_008216</name>
</gene>
<comment type="caution">
    <text evidence="3">The sequence shown here is derived from an EMBL/GenBank/DDBJ whole genome shotgun (WGS) entry which is preliminary data.</text>
</comment>
<evidence type="ECO:0000256" key="2">
    <source>
        <dbReference type="SAM" id="SignalP"/>
    </source>
</evidence>
<sequence length="61" mass="7098">MEVAMLVINYLFCYLICKFIVPIPGNKTVSVHKQNSWDFKLNASAQPWRLVSSSKKLMDFF</sequence>
<dbReference type="EMBL" id="JAPFFI010000020">
    <property type="protein sequence ID" value="KAJ6340412.1"/>
    <property type="molecule type" value="Genomic_DNA"/>
</dbReference>
<proteinExistence type="predicted"/>
<keyword evidence="1" id="KW-1133">Transmembrane helix</keyword>
<keyword evidence="1" id="KW-0472">Membrane</keyword>
<reference evidence="3" key="1">
    <citation type="submission" date="2022-10" db="EMBL/GenBank/DDBJ databases">
        <authorList>
            <person name="Hyden B.L."/>
            <person name="Feng K."/>
            <person name="Yates T."/>
            <person name="Jawdy S."/>
            <person name="Smart L.B."/>
            <person name="Muchero W."/>
        </authorList>
    </citation>
    <scope>NUCLEOTIDE SEQUENCE</scope>
    <source>
        <tissue evidence="3">Shoot tip</tissue>
    </source>
</reference>
<protein>
    <recommendedName>
        <fullName evidence="5">ATP synthase F0 subunit 8</fullName>
    </recommendedName>
</protein>
<keyword evidence="1" id="KW-0812">Transmembrane</keyword>
<evidence type="ECO:0000313" key="3">
    <source>
        <dbReference type="EMBL" id="KAJ6340412.1"/>
    </source>
</evidence>
<organism evidence="3 4">
    <name type="scientific">Salix suchowensis</name>
    <dbReference type="NCBI Taxonomy" id="1278906"/>
    <lineage>
        <taxon>Eukaryota</taxon>
        <taxon>Viridiplantae</taxon>
        <taxon>Streptophyta</taxon>
        <taxon>Embryophyta</taxon>
        <taxon>Tracheophyta</taxon>
        <taxon>Spermatophyta</taxon>
        <taxon>Magnoliopsida</taxon>
        <taxon>eudicotyledons</taxon>
        <taxon>Gunneridae</taxon>
        <taxon>Pentapetalae</taxon>
        <taxon>rosids</taxon>
        <taxon>fabids</taxon>
        <taxon>Malpighiales</taxon>
        <taxon>Salicaceae</taxon>
        <taxon>Saliceae</taxon>
        <taxon>Salix</taxon>
    </lineage>
</organism>
<feature type="non-terminal residue" evidence="3">
    <location>
        <position position="61"/>
    </location>
</feature>
<reference evidence="3" key="2">
    <citation type="journal article" date="2023" name="Int. J. Mol. Sci.">
        <title>De Novo Assembly and Annotation of 11 Diverse Shrub Willow (Salix) Genomes Reveals Novel Gene Organization in Sex-Linked Regions.</title>
        <authorList>
            <person name="Hyden B."/>
            <person name="Feng K."/>
            <person name="Yates T.B."/>
            <person name="Jawdy S."/>
            <person name="Cereghino C."/>
            <person name="Smart L.B."/>
            <person name="Muchero W."/>
        </authorList>
    </citation>
    <scope>NUCLEOTIDE SEQUENCE</scope>
    <source>
        <tissue evidence="3">Shoot tip</tissue>
    </source>
</reference>
<keyword evidence="2" id="KW-0732">Signal</keyword>
<feature type="chain" id="PRO_5046619534" description="ATP synthase F0 subunit 8" evidence="2">
    <location>
        <begin position="18"/>
        <end position="61"/>
    </location>
</feature>